<reference evidence="5" key="1">
    <citation type="submission" date="2016-10" db="EMBL/GenBank/DDBJ databases">
        <authorList>
            <person name="Varghese N."/>
            <person name="Submissions S."/>
        </authorList>
    </citation>
    <scope>NUCLEOTIDE SEQUENCE [LARGE SCALE GENOMIC DNA]</scope>
    <source>
        <strain evidence="5">DSM 44718</strain>
    </source>
</reference>
<protein>
    <submittedName>
        <fullName evidence="4">Glycosyltransferase involved in cell wall bisynthesis</fullName>
    </submittedName>
</protein>
<dbReference type="Gene3D" id="3.40.50.2000">
    <property type="entry name" value="Glycogen Phosphorylase B"/>
    <property type="match status" value="2"/>
</dbReference>
<evidence type="ECO:0000259" key="3">
    <source>
        <dbReference type="Pfam" id="PF13439"/>
    </source>
</evidence>
<organism evidence="4 5">
    <name type="scientific">Asanoa ishikariensis</name>
    <dbReference type="NCBI Taxonomy" id="137265"/>
    <lineage>
        <taxon>Bacteria</taxon>
        <taxon>Bacillati</taxon>
        <taxon>Actinomycetota</taxon>
        <taxon>Actinomycetes</taxon>
        <taxon>Micromonosporales</taxon>
        <taxon>Micromonosporaceae</taxon>
        <taxon>Asanoa</taxon>
    </lineage>
</organism>
<keyword evidence="5" id="KW-1185">Reference proteome</keyword>
<dbReference type="InterPro" id="IPR028098">
    <property type="entry name" value="Glyco_trans_4-like_N"/>
</dbReference>
<dbReference type="PANTHER" id="PTHR12526">
    <property type="entry name" value="GLYCOSYLTRANSFERASE"/>
    <property type="match status" value="1"/>
</dbReference>
<evidence type="ECO:0000256" key="1">
    <source>
        <dbReference type="ARBA" id="ARBA00022676"/>
    </source>
</evidence>
<dbReference type="GO" id="GO:0016757">
    <property type="term" value="F:glycosyltransferase activity"/>
    <property type="evidence" value="ECO:0007669"/>
    <property type="project" value="UniProtKB-KW"/>
</dbReference>
<dbReference type="STRING" id="137265.SAMN05421684_6840"/>
<sequence length="379" mass="39959">MPASYGFLSTHPPTQCGLATFNSALAAHLTADGTRGGVVRVTDGSDDQRARADVVHTWSARTAVGWQPAAAALNAFDVAVVQHEYGIYPGADGQDVLPLLRRLTTPSIVVLHTVLSQPSPRQKFVLEQIVAAAGAVVTMTDTARERLIVGYVVDPAKITVIPHGAADGFDAPVERRARPHLLTWGLLGPGKGIEWALRALARLQDLDPAPTYTVAGRTHPKVLELHGDAYRSSLHQLGARLGVAHAVDYQPAYLDDAALGALIRSADVVVLPYDSREQVTSGVLIEAVAAGVPVVATPFPHAVELLTDGPGLLVPHRDPTALAKAIRRIVTEPGLAAGLAGRTQPIAADLRWPAVAARYRALAEQLIAARTPEVSPASA</sequence>
<dbReference type="Pfam" id="PF13692">
    <property type="entry name" value="Glyco_trans_1_4"/>
    <property type="match status" value="1"/>
</dbReference>
<keyword evidence="2 4" id="KW-0808">Transferase</keyword>
<dbReference type="Pfam" id="PF13439">
    <property type="entry name" value="Glyco_transf_4"/>
    <property type="match status" value="1"/>
</dbReference>
<dbReference type="RefSeq" id="WP_090801229.1">
    <property type="nucleotide sequence ID" value="NZ_BOND01000006.1"/>
</dbReference>
<feature type="domain" description="Glycosyltransferase subfamily 4-like N-terminal" evidence="3">
    <location>
        <begin position="19"/>
        <end position="164"/>
    </location>
</feature>
<gene>
    <name evidence="4" type="ORF">SAMN05421684_6840</name>
</gene>
<evidence type="ECO:0000313" key="5">
    <source>
        <dbReference type="Proteomes" id="UP000199632"/>
    </source>
</evidence>
<evidence type="ECO:0000313" key="4">
    <source>
        <dbReference type="EMBL" id="SDZ59236.1"/>
    </source>
</evidence>
<dbReference type="AlphaFoldDB" id="A0A1H3UA11"/>
<dbReference type="Proteomes" id="UP000199632">
    <property type="component" value="Unassembled WGS sequence"/>
</dbReference>
<keyword evidence="1" id="KW-0328">Glycosyltransferase</keyword>
<evidence type="ECO:0000256" key="2">
    <source>
        <dbReference type="ARBA" id="ARBA00022679"/>
    </source>
</evidence>
<dbReference type="OrthoDB" id="9765330at2"/>
<accession>A0A1H3UA11</accession>
<name>A0A1H3UA11_9ACTN</name>
<dbReference type="SUPFAM" id="SSF53756">
    <property type="entry name" value="UDP-Glycosyltransferase/glycogen phosphorylase"/>
    <property type="match status" value="1"/>
</dbReference>
<proteinExistence type="predicted"/>
<dbReference type="EMBL" id="FNQB01000004">
    <property type="protein sequence ID" value="SDZ59236.1"/>
    <property type="molecule type" value="Genomic_DNA"/>
</dbReference>